<comment type="subcellular location">
    <subcellularLocation>
        <location evidence="1">Nucleus</location>
    </subcellularLocation>
</comment>
<dbReference type="InterPro" id="IPR039781">
    <property type="entry name" value="Rad21/Rec8-like"/>
</dbReference>
<dbReference type="GO" id="GO:0007062">
    <property type="term" value="P:sister chromatid cohesion"/>
    <property type="evidence" value="ECO:0007669"/>
    <property type="project" value="InterPro"/>
</dbReference>
<reference evidence="5" key="1">
    <citation type="submission" date="2014-02" db="EMBL/GenBank/DDBJ databases">
        <authorList>
            <person name="Genoscope - CEA"/>
        </authorList>
    </citation>
    <scope>NUCLEOTIDE SEQUENCE</scope>
    <source>
        <strain evidence="5">LS3</strain>
    </source>
</reference>
<proteinExistence type="predicted"/>
<dbReference type="EMBL" id="HG937694">
    <property type="protein sequence ID" value="CDP38787.1"/>
    <property type="molecule type" value="Genomic_DNA"/>
</dbReference>
<sequence length="466" mass="51181">MNEALPNSSLAYVWLMATFSAKAAKVQRRDIIATDISSVCHSISRARAVALHTSSSLLHGTTIIYDMKASYLLTDTQVAHNLLNRQVSESSVTASHNLRGSDTTLKNDPTFAIELGLLPDLPPLFNSNNRNDNIGFGETQSPSIDQITHSTPLRSRTSFSTPLSCTPQFTPTARSGQSHNLPDYLVFDGSQEDQLLHDVPPMDDFEFREDGELVMSTGLDMGSSVIPVAPQPAELMVEYPRTHSQGDNDLAVTVKTKAETTTHFDSTIIIDDDLAPIPKKRRFNAPKRDLNQLSFANACSIILNRPFTIACQSILQQGQLGRVTVETEQLTMATTPDVMRRQGSTQTPSSVELGRHGRHSRSPSVIGDRVSIPSTPSDGGLFPEIDEMLDTDSFNLESLEWVDRYVIDELEPKILDGPQSFDTLYPYSTTTKSEAARAFYSLLIAASVNSVKVADGSPTFLVQRAY</sequence>
<reference evidence="5" key="2">
    <citation type="submission" date="2014-06" db="EMBL/GenBank/DDBJ databases">
        <title>The complete genome of Blastobotrys (Arxula) adeninivorans LS3 - a yeast of biotechnological interest.</title>
        <authorList>
            <person name="Kunze G."/>
            <person name="Gaillardin C."/>
            <person name="Czernicka M."/>
            <person name="Durrens P."/>
            <person name="Martin T."/>
            <person name="Boer E."/>
            <person name="Gabaldon T."/>
            <person name="Cruz J."/>
            <person name="Talla E."/>
            <person name="Marck C."/>
            <person name="Goffeau A."/>
            <person name="Barbe V."/>
            <person name="Baret P."/>
            <person name="Baronian K."/>
            <person name="Beier S."/>
            <person name="Bleykasten C."/>
            <person name="Bode R."/>
            <person name="Casaregola S."/>
            <person name="Despons L."/>
            <person name="Fairhead C."/>
            <person name="Giersberg M."/>
            <person name="Gierski P."/>
            <person name="Hahnel U."/>
            <person name="Hartmann A."/>
            <person name="Jankowska D."/>
            <person name="Jubin C."/>
            <person name="Jung P."/>
            <person name="Lafontaine I."/>
            <person name="Leh-Louis V."/>
            <person name="Lemaire M."/>
            <person name="Marcet-Houben M."/>
            <person name="Mascher M."/>
            <person name="Morel G."/>
            <person name="Richard G.-F."/>
            <person name="Riechen J."/>
            <person name="Sacerdot C."/>
            <person name="Sarkar A."/>
            <person name="Savel G."/>
            <person name="Schacherer J."/>
            <person name="Sherman D."/>
            <person name="Straub M.-L."/>
            <person name="Stein N."/>
            <person name="Thierry A."/>
            <person name="Trautwein-Schult A."/>
            <person name="Westhof E."/>
            <person name="Worch S."/>
            <person name="Dujon B."/>
            <person name="Souciet J.-L."/>
            <person name="Wincker P."/>
            <person name="Scholz U."/>
            <person name="Neuveglise N."/>
        </authorList>
    </citation>
    <scope>NUCLEOTIDE SEQUENCE</scope>
    <source>
        <strain evidence="5">LS3</strain>
    </source>
</reference>
<dbReference type="GO" id="GO:0008278">
    <property type="term" value="C:cohesin complex"/>
    <property type="evidence" value="ECO:0007669"/>
    <property type="project" value="InterPro"/>
</dbReference>
<dbReference type="PANTHER" id="PTHR12585:SF69">
    <property type="entry name" value="FI11703P"/>
    <property type="match status" value="1"/>
</dbReference>
<dbReference type="GO" id="GO:0005634">
    <property type="term" value="C:nucleus"/>
    <property type="evidence" value="ECO:0007669"/>
    <property type="project" value="UniProtKB-SubCell"/>
</dbReference>
<dbReference type="InterPro" id="IPR006910">
    <property type="entry name" value="Rad21_Rec8_N"/>
</dbReference>
<dbReference type="GO" id="GO:0003682">
    <property type="term" value="F:chromatin binding"/>
    <property type="evidence" value="ECO:0007669"/>
    <property type="project" value="TreeGrafter"/>
</dbReference>
<evidence type="ECO:0000313" key="5">
    <source>
        <dbReference type="EMBL" id="CDP38787.1"/>
    </source>
</evidence>
<organism evidence="5">
    <name type="scientific">Blastobotrys adeninivorans</name>
    <name type="common">Yeast</name>
    <name type="synonym">Arxula adeninivorans</name>
    <dbReference type="NCBI Taxonomy" id="409370"/>
    <lineage>
        <taxon>Eukaryota</taxon>
        <taxon>Fungi</taxon>
        <taxon>Dikarya</taxon>
        <taxon>Ascomycota</taxon>
        <taxon>Saccharomycotina</taxon>
        <taxon>Dipodascomycetes</taxon>
        <taxon>Dipodascales</taxon>
        <taxon>Trichomonascaceae</taxon>
        <taxon>Blastobotrys</taxon>
    </lineage>
</organism>
<name>A0A060TIZ6_BLAAD</name>
<feature type="domain" description="Rad21/Rec8-like protein N-terminal" evidence="4">
    <location>
        <begin position="8"/>
        <end position="91"/>
    </location>
</feature>
<evidence type="ECO:0000259" key="4">
    <source>
        <dbReference type="Pfam" id="PF04825"/>
    </source>
</evidence>
<evidence type="ECO:0000256" key="3">
    <source>
        <dbReference type="SAM" id="MobiDB-lite"/>
    </source>
</evidence>
<feature type="region of interest" description="Disordered" evidence="3">
    <location>
        <begin position="150"/>
        <end position="177"/>
    </location>
</feature>
<evidence type="ECO:0000256" key="1">
    <source>
        <dbReference type="ARBA" id="ARBA00004123"/>
    </source>
</evidence>
<dbReference type="Pfam" id="PF04825">
    <property type="entry name" value="Rad21_Rec8_N"/>
    <property type="match status" value="1"/>
</dbReference>
<protein>
    <submittedName>
        <fullName evidence="5">ARAD1D42636p</fullName>
    </submittedName>
</protein>
<evidence type="ECO:0000256" key="2">
    <source>
        <dbReference type="ARBA" id="ARBA00023242"/>
    </source>
</evidence>
<accession>A0A060TIZ6</accession>
<keyword evidence="2" id="KW-0539">Nucleus</keyword>
<feature type="region of interest" description="Disordered" evidence="3">
    <location>
        <begin position="338"/>
        <end position="381"/>
    </location>
</feature>
<dbReference type="GO" id="GO:1990414">
    <property type="term" value="P:replication-born double-strand break repair via sister chromatid exchange"/>
    <property type="evidence" value="ECO:0007669"/>
    <property type="project" value="TreeGrafter"/>
</dbReference>
<gene>
    <name evidence="5" type="ORF">GNLVRS02_ARAD1D42636g</name>
</gene>
<dbReference type="AlphaFoldDB" id="A0A060TIZ6"/>
<dbReference type="PANTHER" id="PTHR12585">
    <property type="entry name" value="SCC1 / RAD21 FAMILY MEMBER"/>
    <property type="match status" value="1"/>
</dbReference>